<dbReference type="Gene3D" id="1.40.20.10">
    <property type="entry name" value="CHAD domain"/>
    <property type="match status" value="1"/>
</dbReference>
<dbReference type="InterPro" id="IPR038186">
    <property type="entry name" value="CHAD_dom_sf"/>
</dbReference>
<dbReference type="RefSeq" id="WP_092987406.1">
    <property type="nucleotide sequence ID" value="NZ_FNFY01000023.1"/>
</dbReference>
<reference evidence="3" key="1">
    <citation type="submission" date="2016-10" db="EMBL/GenBank/DDBJ databases">
        <authorList>
            <person name="Varghese N."/>
            <person name="Submissions S."/>
        </authorList>
    </citation>
    <scope>NUCLEOTIDE SEQUENCE [LARGE SCALE GENOMIC DNA]</scope>
    <source>
        <strain evidence="3">CGMCC 1.8895</strain>
    </source>
</reference>
<dbReference type="EMBL" id="FNFY01000023">
    <property type="protein sequence ID" value="SDL11906.1"/>
    <property type="molecule type" value="Genomic_DNA"/>
</dbReference>
<dbReference type="PANTHER" id="PTHR39339:SF1">
    <property type="entry name" value="CHAD DOMAIN-CONTAINING PROTEIN"/>
    <property type="match status" value="1"/>
</dbReference>
<dbReference type="Pfam" id="PF05235">
    <property type="entry name" value="CHAD"/>
    <property type="match status" value="1"/>
</dbReference>
<dbReference type="InterPro" id="IPR007899">
    <property type="entry name" value="CHAD_dom"/>
</dbReference>
<dbReference type="SMART" id="SM00880">
    <property type="entry name" value="CHAD"/>
    <property type="match status" value="1"/>
</dbReference>
<organism evidence="2 3">
    <name type="scientific">Lacicoccus qingdaonensis</name>
    <dbReference type="NCBI Taxonomy" id="576118"/>
    <lineage>
        <taxon>Bacteria</taxon>
        <taxon>Bacillati</taxon>
        <taxon>Bacillota</taxon>
        <taxon>Bacilli</taxon>
        <taxon>Bacillales</taxon>
        <taxon>Salinicoccaceae</taxon>
        <taxon>Lacicoccus</taxon>
    </lineage>
</organism>
<dbReference type="OrthoDB" id="2388260at2"/>
<dbReference type="PANTHER" id="PTHR39339">
    <property type="entry name" value="SLR1444 PROTEIN"/>
    <property type="match status" value="1"/>
</dbReference>
<name>A0A1G9HGI2_9BACL</name>
<accession>A0A1G9HGI2</accession>
<protein>
    <submittedName>
        <fullName evidence="2">CHAD domain-containing protein</fullName>
    </submittedName>
</protein>
<dbReference type="AlphaFoldDB" id="A0A1G9HGI2"/>
<evidence type="ECO:0000259" key="1">
    <source>
        <dbReference type="SMART" id="SM00880"/>
    </source>
</evidence>
<sequence>MNEVQKILLKRAKKVRLSYHDFINNPFDDANAHKLRVNCRKLRGIIGILKKALYKDDYIRLNVELKNIALIISDLREIDVLSELANETVKDKPDLSDHYQEMFFYLKEKRDEEMKTALEKMKEAKLESKFDKIESKIVSLKFKEKYRDNEDLTQFLNKRLSKRYQKLMDDYETVEKKDYSQIHEIRKDAKTLRFGARYLGRLTELNYKLISKEANKIQDELGKNTDRHVNMQLLNAFAHETDNQDLKKLFLAIRDIEKQK</sequence>
<dbReference type="Proteomes" id="UP000199008">
    <property type="component" value="Unassembled WGS sequence"/>
</dbReference>
<keyword evidence="3" id="KW-1185">Reference proteome</keyword>
<dbReference type="STRING" id="576118.SAMN05216216_12316"/>
<proteinExistence type="predicted"/>
<feature type="domain" description="CHAD" evidence="1">
    <location>
        <begin position="8"/>
        <end position="259"/>
    </location>
</feature>
<evidence type="ECO:0000313" key="2">
    <source>
        <dbReference type="EMBL" id="SDL11906.1"/>
    </source>
</evidence>
<gene>
    <name evidence="2" type="ORF">SAMN05216216_12316</name>
</gene>
<evidence type="ECO:0000313" key="3">
    <source>
        <dbReference type="Proteomes" id="UP000199008"/>
    </source>
</evidence>